<dbReference type="NCBIfam" id="NF033827">
    <property type="entry name" value="CDF_efflux_DmeF"/>
    <property type="match status" value="1"/>
</dbReference>
<evidence type="ECO:0000259" key="9">
    <source>
        <dbReference type="Pfam" id="PF01545"/>
    </source>
</evidence>
<keyword evidence="5" id="KW-0406">Ion transport</keyword>
<feature type="compositionally biased region" description="Basic and acidic residues" evidence="7">
    <location>
        <begin position="178"/>
        <end position="197"/>
    </location>
</feature>
<keyword evidence="4 8" id="KW-1133">Transmembrane helix</keyword>
<dbReference type="NCBIfam" id="TIGR01297">
    <property type="entry name" value="CDF"/>
    <property type="match status" value="1"/>
</dbReference>
<feature type="transmembrane region" description="Helical" evidence="8">
    <location>
        <begin position="57"/>
        <end position="75"/>
    </location>
</feature>
<sequence length="342" mass="36566">MADTFDGLKHDHVFLGADHERNERKVWLVIALTTVMMVAEIVAGSMFGSMALTADGWHMSTHAGAMLISVLAYVYARRNAGNPRYTFGTGKLGDLAGFASAIILALIALAIAWESFLRFANPVAIDFDQAIIVAVIGLAVNIVSAWLLRDDHSHHHGGHHGGHGGHHGSHHAGHHGSHAHDGHHGHHGAHDHAAERTSGAKDHNIRAAYLHVIADALTSVLAIAALILGRAYGWNALDPIMGIVGGLVIARWSWGLIGATATVLLDARSPGDDLSDNIRRAVETQEDRISDLHVWQVGPGHHAVIVALTAKTPRDPSFYKDKLRGISELSHVTVEVTPAKAA</sequence>
<evidence type="ECO:0000256" key="8">
    <source>
        <dbReference type="SAM" id="Phobius"/>
    </source>
</evidence>
<keyword evidence="3 8" id="KW-0812">Transmembrane</keyword>
<name>A0A561QWP8_9HYPH</name>
<dbReference type="EMBL" id="VIWP01000003">
    <property type="protein sequence ID" value="TWF54762.1"/>
    <property type="molecule type" value="Genomic_DNA"/>
</dbReference>
<gene>
    <name evidence="10" type="ORF">FHW37_103632</name>
</gene>
<proteinExistence type="predicted"/>
<feature type="transmembrane region" description="Helical" evidence="8">
    <location>
        <begin position="26"/>
        <end position="51"/>
    </location>
</feature>
<evidence type="ECO:0000256" key="6">
    <source>
        <dbReference type="ARBA" id="ARBA00023136"/>
    </source>
</evidence>
<dbReference type="OrthoDB" id="271709at2"/>
<evidence type="ECO:0000256" key="7">
    <source>
        <dbReference type="SAM" id="MobiDB-lite"/>
    </source>
</evidence>
<dbReference type="AlphaFoldDB" id="A0A561QWP8"/>
<comment type="subcellular location">
    <subcellularLocation>
        <location evidence="1">Membrane</location>
        <topology evidence="1">Multi-pass membrane protein</topology>
    </subcellularLocation>
</comment>
<keyword evidence="11" id="KW-1185">Reference proteome</keyword>
<dbReference type="InterPro" id="IPR002524">
    <property type="entry name" value="Cation_efflux"/>
</dbReference>
<dbReference type="SUPFAM" id="SSF161111">
    <property type="entry name" value="Cation efflux protein transmembrane domain-like"/>
    <property type="match status" value="1"/>
</dbReference>
<dbReference type="Pfam" id="PF01545">
    <property type="entry name" value="Cation_efflux"/>
    <property type="match status" value="1"/>
</dbReference>
<reference evidence="10 11" key="1">
    <citation type="submission" date="2019-06" db="EMBL/GenBank/DDBJ databases">
        <title>Sorghum-associated microbial communities from plants grown in Nebraska, USA.</title>
        <authorList>
            <person name="Schachtman D."/>
        </authorList>
    </citation>
    <scope>NUCLEOTIDE SEQUENCE [LARGE SCALE GENOMIC DNA]</scope>
    <source>
        <strain evidence="10 11">1225</strain>
    </source>
</reference>
<feature type="transmembrane region" description="Helical" evidence="8">
    <location>
        <begin position="240"/>
        <end position="265"/>
    </location>
</feature>
<accession>A0A561QWP8</accession>
<evidence type="ECO:0000256" key="5">
    <source>
        <dbReference type="ARBA" id="ARBA00023065"/>
    </source>
</evidence>
<evidence type="ECO:0000256" key="2">
    <source>
        <dbReference type="ARBA" id="ARBA00022448"/>
    </source>
</evidence>
<dbReference type="GO" id="GO:0006882">
    <property type="term" value="P:intracellular zinc ion homeostasis"/>
    <property type="evidence" value="ECO:0007669"/>
    <property type="project" value="InterPro"/>
</dbReference>
<evidence type="ECO:0000313" key="11">
    <source>
        <dbReference type="Proteomes" id="UP000320653"/>
    </source>
</evidence>
<dbReference type="InterPro" id="IPR058533">
    <property type="entry name" value="Cation_efflux_TM"/>
</dbReference>
<dbReference type="PANTHER" id="PTHR45755">
    <property type="match status" value="1"/>
</dbReference>
<dbReference type="InterPro" id="IPR045316">
    <property type="entry name" value="Msc2-like"/>
</dbReference>
<dbReference type="Gene3D" id="1.20.1510.10">
    <property type="entry name" value="Cation efflux protein transmembrane domain"/>
    <property type="match status" value="1"/>
</dbReference>
<evidence type="ECO:0000256" key="3">
    <source>
        <dbReference type="ARBA" id="ARBA00022692"/>
    </source>
</evidence>
<feature type="transmembrane region" description="Helical" evidence="8">
    <location>
        <begin position="129"/>
        <end position="148"/>
    </location>
</feature>
<evidence type="ECO:0000256" key="1">
    <source>
        <dbReference type="ARBA" id="ARBA00004141"/>
    </source>
</evidence>
<evidence type="ECO:0000313" key="10">
    <source>
        <dbReference type="EMBL" id="TWF54762.1"/>
    </source>
</evidence>
<feature type="transmembrane region" description="Helical" evidence="8">
    <location>
        <begin position="95"/>
        <end position="117"/>
    </location>
</feature>
<dbReference type="Proteomes" id="UP000320653">
    <property type="component" value="Unassembled WGS sequence"/>
</dbReference>
<protein>
    <submittedName>
        <fullName evidence="10">Cation diffusion facilitator family transporter</fullName>
    </submittedName>
</protein>
<dbReference type="GO" id="GO:0016020">
    <property type="term" value="C:membrane"/>
    <property type="evidence" value="ECO:0007669"/>
    <property type="project" value="UniProtKB-SubCell"/>
</dbReference>
<dbReference type="RefSeq" id="WP_145637484.1">
    <property type="nucleotide sequence ID" value="NZ_VIWP01000003.1"/>
</dbReference>
<feature type="domain" description="Cation efflux protein transmembrane" evidence="9">
    <location>
        <begin position="26"/>
        <end position="265"/>
    </location>
</feature>
<feature type="compositionally biased region" description="Basic residues" evidence="7">
    <location>
        <begin position="155"/>
        <end position="177"/>
    </location>
</feature>
<keyword evidence="6 8" id="KW-0472">Membrane</keyword>
<evidence type="ECO:0000256" key="4">
    <source>
        <dbReference type="ARBA" id="ARBA00022989"/>
    </source>
</evidence>
<organism evidence="10 11">
    <name type="scientific">Neorhizobium alkalisoli</name>
    <dbReference type="NCBI Taxonomy" id="528178"/>
    <lineage>
        <taxon>Bacteria</taxon>
        <taxon>Pseudomonadati</taxon>
        <taxon>Pseudomonadota</taxon>
        <taxon>Alphaproteobacteria</taxon>
        <taxon>Hyphomicrobiales</taxon>
        <taxon>Rhizobiaceae</taxon>
        <taxon>Rhizobium/Agrobacterium group</taxon>
        <taxon>Neorhizobium</taxon>
    </lineage>
</organism>
<feature type="transmembrane region" description="Helical" evidence="8">
    <location>
        <begin position="208"/>
        <end position="228"/>
    </location>
</feature>
<dbReference type="PANTHER" id="PTHR45755:SF4">
    <property type="entry name" value="ZINC TRANSPORTER 7"/>
    <property type="match status" value="1"/>
</dbReference>
<dbReference type="InterPro" id="IPR027469">
    <property type="entry name" value="Cation_efflux_TMD_sf"/>
</dbReference>
<keyword evidence="2" id="KW-0813">Transport</keyword>
<dbReference type="GO" id="GO:0005385">
    <property type="term" value="F:zinc ion transmembrane transporter activity"/>
    <property type="evidence" value="ECO:0007669"/>
    <property type="project" value="InterPro"/>
</dbReference>
<feature type="region of interest" description="Disordered" evidence="7">
    <location>
        <begin position="155"/>
        <end position="197"/>
    </location>
</feature>
<comment type="caution">
    <text evidence="10">The sequence shown here is derived from an EMBL/GenBank/DDBJ whole genome shotgun (WGS) entry which is preliminary data.</text>
</comment>